<dbReference type="Proteomes" id="UP000256329">
    <property type="component" value="Unassembled WGS sequence"/>
</dbReference>
<evidence type="ECO:0000256" key="1">
    <source>
        <dbReference type="ARBA" id="ARBA00008814"/>
    </source>
</evidence>
<dbReference type="RefSeq" id="WP_115791794.1">
    <property type="nucleotide sequence ID" value="NZ_QSLN01000001.1"/>
</dbReference>
<dbReference type="OrthoDB" id="9812528at2"/>
<dbReference type="PANTHER" id="PTHR30535">
    <property type="entry name" value="VITAMIN B12-BINDING PROTEIN"/>
    <property type="match status" value="1"/>
</dbReference>
<keyword evidence="4" id="KW-1185">Reference proteome</keyword>
<dbReference type="Gene3D" id="3.40.50.1980">
    <property type="entry name" value="Nitrogenase molybdenum iron protein domain"/>
    <property type="match status" value="2"/>
</dbReference>
<proteinExistence type="inferred from homology"/>
<dbReference type="AlphaFoldDB" id="A0A3D8P639"/>
<organism evidence="3 4">
    <name type="scientific">Ammonifex thiophilus</name>
    <dbReference type="NCBI Taxonomy" id="444093"/>
    <lineage>
        <taxon>Bacteria</taxon>
        <taxon>Bacillati</taxon>
        <taxon>Bacillota</taxon>
        <taxon>Clostridia</taxon>
        <taxon>Thermoanaerobacterales</taxon>
        <taxon>Thermoanaerobacteraceae</taxon>
        <taxon>Ammonifex</taxon>
    </lineage>
</organism>
<comment type="caution">
    <text evidence="3">The sequence shown here is derived from an EMBL/GenBank/DDBJ whole genome shotgun (WGS) entry which is preliminary data.</text>
</comment>
<accession>A0A3D8P639</accession>
<dbReference type="InterPro" id="IPR002491">
    <property type="entry name" value="ABC_transptr_periplasmic_BD"/>
</dbReference>
<protein>
    <submittedName>
        <fullName evidence="3">ABC transporter substrate-binding protein</fullName>
    </submittedName>
</protein>
<evidence type="ECO:0000259" key="2">
    <source>
        <dbReference type="PROSITE" id="PS50983"/>
    </source>
</evidence>
<dbReference type="PROSITE" id="PS51257">
    <property type="entry name" value="PROKAR_LIPOPROTEIN"/>
    <property type="match status" value="1"/>
</dbReference>
<reference evidence="3 4" key="1">
    <citation type="submission" date="2018-08" db="EMBL/GenBank/DDBJ databases">
        <title>Form III RuBisCO-mediated autotrophy in Thermodesulfobium bacteria.</title>
        <authorList>
            <person name="Toshchakov S.V."/>
            <person name="Kublanov I.V."/>
            <person name="Frolov E."/>
            <person name="Bonch-Osmolovskaya E.A."/>
            <person name="Tourova T.P."/>
            <person name="Chernych N.A."/>
            <person name="Lebedinsky A.V."/>
        </authorList>
    </citation>
    <scope>NUCLEOTIDE SEQUENCE [LARGE SCALE GENOMIC DNA]</scope>
    <source>
        <strain evidence="3 4">SR</strain>
    </source>
</reference>
<gene>
    <name evidence="3" type="ORF">DXX99_01805</name>
</gene>
<dbReference type="PROSITE" id="PS50983">
    <property type="entry name" value="FE_B12_PBP"/>
    <property type="match status" value="1"/>
</dbReference>
<dbReference type="Pfam" id="PF01497">
    <property type="entry name" value="Peripla_BP_2"/>
    <property type="match status" value="1"/>
</dbReference>
<dbReference type="PANTHER" id="PTHR30535:SF34">
    <property type="entry name" value="MOLYBDATE-BINDING PROTEIN MOLA"/>
    <property type="match status" value="1"/>
</dbReference>
<name>A0A3D8P639_9THEO</name>
<dbReference type="InterPro" id="IPR050902">
    <property type="entry name" value="ABC_Transporter_SBP"/>
</dbReference>
<comment type="similarity">
    <text evidence="1">Belongs to the bacterial solute-binding protein 8 family.</text>
</comment>
<dbReference type="EMBL" id="QSLN01000001">
    <property type="protein sequence ID" value="RDV84800.1"/>
    <property type="molecule type" value="Genomic_DNA"/>
</dbReference>
<feature type="domain" description="Fe/B12 periplasmic-binding" evidence="2">
    <location>
        <begin position="88"/>
        <end position="356"/>
    </location>
</feature>
<dbReference type="SUPFAM" id="SSF53807">
    <property type="entry name" value="Helical backbone' metal receptor"/>
    <property type="match status" value="1"/>
</dbReference>
<sequence length="371" mass="41318">MRRYLSVLVVVLLLALLAGCRTSTSTAEKAPARELKLAYAKGFQIEYLEKGCKLVTDGDGKKLLLCPRGGKPPAGYENLPVVYTPVKRVVVLSTTQAALLKPLGELGSIVGVSTPAKDWYIPEVKRGIEEGRIAYLGKLEALDYEKILALKPDVVFTFTKAMGGDQAAARLRELGVPVAVDNEWLEENPLGRLEWVKFLAAFYDKEKEAESFFAQTEKKVQELADKLKNVPRTKVVWVSVWGGKVYVPRGNSYTAQLIAMAGGDYLMKNLEGVGSAQITPEEFYRQAREAEVMIYASSPNYGTKSVKDVLKQAPLWKDLPVIQQGRVYCLAPDYWQSLDELTQQLQDLAAIFHPDMFPGHESKQFLKLPKE</sequence>
<evidence type="ECO:0000313" key="3">
    <source>
        <dbReference type="EMBL" id="RDV84800.1"/>
    </source>
</evidence>
<evidence type="ECO:0000313" key="4">
    <source>
        <dbReference type="Proteomes" id="UP000256329"/>
    </source>
</evidence>
<dbReference type="CDD" id="cd01141">
    <property type="entry name" value="TroA_d"/>
    <property type="match status" value="1"/>
</dbReference>